<dbReference type="AlphaFoldDB" id="A0A1G9L114"/>
<accession>A0A1G9L114</accession>
<dbReference type="Proteomes" id="UP000198894">
    <property type="component" value="Unassembled WGS sequence"/>
</dbReference>
<dbReference type="RefSeq" id="WP_091600636.1">
    <property type="nucleotide sequence ID" value="NZ_FNEE01000045.1"/>
</dbReference>
<keyword evidence="2" id="KW-1185">Reference proteome</keyword>
<protein>
    <submittedName>
        <fullName evidence="1">Uncharacterized protein</fullName>
    </submittedName>
</protein>
<evidence type="ECO:0000313" key="1">
    <source>
        <dbReference type="EMBL" id="SDL55629.1"/>
    </source>
</evidence>
<reference evidence="2" key="1">
    <citation type="submission" date="2016-10" db="EMBL/GenBank/DDBJ databases">
        <authorList>
            <person name="Varghese N."/>
            <person name="Submissions S."/>
        </authorList>
    </citation>
    <scope>NUCLEOTIDE SEQUENCE [LARGE SCALE GENOMIC DNA]</scope>
    <source>
        <strain evidence="2">CGMCC 1.11022</strain>
    </source>
</reference>
<name>A0A1G9L114_9HYPH</name>
<gene>
    <name evidence="1" type="ORF">SAMN05428953_1455</name>
</gene>
<sequence>MVHLIARVNGVGIKTADMLVASVFRAACATAALARYAGLTGSRAANVRRGWRAPAVPACGAA</sequence>
<organism evidence="1 2">
    <name type="scientific">Mesorhizobium muleiense</name>
    <dbReference type="NCBI Taxonomy" id="1004279"/>
    <lineage>
        <taxon>Bacteria</taxon>
        <taxon>Pseudomonadati</taxon>
        <taxon>Pseudomonadota</taxon>
        <taxon>Alphaproteobacteria</taxon>
        <taxon>Hyphomicrobiales</taxon>
        <taxon>Phyllobacteriaceae</taxon>
        <taxon>Mesorhizobium</taxon>
    </lineage>
</organism>
<evidence type="ECO:0000313" key="2">
    <source>
        <dbReference type="Proteomes" id="UP000198894"/>
    </source>
</evidence>
<dbReference type="EMBL" id="FNEE01000045">
    <property type="protein sequence ID" value="SDL55629.1"/>
    <property type="molecule type" value="Genomic_DNA"/>
</dbReference>
<proteinExistence type="predicted"/>